<evidence type="ECO:0000313" key="1">
    <source>
        <dbReference type="EMBL" id="XCH28376.1"/>
    </source>
</evidence>
<organism evidence="1">
    <name type="scientific">Cellulosimicrobium sp. ES-005</name>
    <dbReference type="NCBI Taxonomy" id="3163031"/>
    <lineage>
        <taxon>Bacteria</taxon>
        <taxon>Bacillati</taxon>
        <taxon>Actinomycetota</taxon>
        <taxon>Actinomycetes</taxon>
        <taxon>Micrococcales</taxon>
        <taxon>Promicromonosporaceae</taxon>
        <taxon>Cellulosimicrobium</taxon>
    </lineage>
</organism>
<protein>
    <recommendedName>
        <fullName evidence="2">Queuine tRNA-ribosyltransferase</fullName>
    </recommendedName>
</protein>
<proteinExistence type="predicted"/>
<dbReference type="EMBL" id="CP159290">
    <property type="protein sequence ID" value="XCH28376.1"/>
    <property type="molecule type" value="Genomic_DNA"/>
</dbReference>
<dbReference type="RefSeq" id="WP_353706934.1">
    <property type="nucleotide sequence ID" value="NZ_CP159290.1"/>
</dbReference>
<name>A0AAU8FWV4_9MICO</name>
<dbReference type="AlphaFoldDB" id="A0AAU8FWV4"/>
<gene>
    <name evidence="1" type="ORF">ABRQ22_12230</name>
</gene>
<reference evidence="1" key="1">
    <citation type="submission" date="2024-06" db="EMBL/GenBank/DDBJ databases">
        <title>Complete genome sequence of the cellulolytic actinobacterium, Cellulosimicrobium ES-005.</title>
        <authorList>
            <person name="Matthews C.T."/>
            <person name="Underwood K.D."/>
            <person name="Ghanchi K.M."/>
            <person name="Fields S.D."/>
            <person name="Gardner S.G."/>
        </authorList>
    </citation>
    <scope>NUCLEOTIDE SEQUENCE</scope>
    <source>
        <strain evidence="1">ES-005</strain>
    </source>
</reference>
<sequence length="345" mass="36969">MSEPLFLHASGAEVGKVAPLCVPGSLGAIYTVPGGRARDERAGQIVREHREQGVLGSSFLLDAARYGGAGRVGADAALTPQWLAQQWDRGLEWAMTDSGYVDRDRVDQLDALFDSAVAMRKQAPVGAKFFLQVPADSQWVSKRADEVRERVDRYQIPVAYMFGSSGDPLETRASVQGLLHLLGSPVPSALVRADHAALGALAGGAVLGAMGTSSGRRHIYTSAGRGRRVPGLFSVLLPEGLSFHRSDTLARAIGSSPEQSYWRCHHCSRCEGARLDDIVDPTAAFIHSIESLQDLAAGVLASGEASTAMASWKAKCRSAQFIHTDIAVNLKWDYPKSLKAWTTGS</sequence>
<evidence type="ECO:0008006" key="2">
    <source>
        <dbReference type="Google" id="ProtNLM"/>
    </source>
</evidence>
<accession>A0AAU8FWV4</accession>